<dbReference type="RefSeq" id="WP_021726932.1">
    <property type="nucleotide sequence ID" value="NZ_AWEZ01000063.1"/>
</dbReference>
<name>U2UU80_9ACTN</name>
<evidence type="ECO:0000313" key="5">
    <source>
        <dbReference type="Proteomes" id="UP000016638"/>
    </source>
</evidence>
<evidence type="ECO:0000256" key="2">
    <source>
        <dbReference type="SAM" id="Phobius"/>
    </source>
</evidence>
<feature type="domain" description="PPM-type phosphatase" evidence="3">
    <location>
        <begin position="51"/>
        <end position="279"/>
    </location>
</feature>
<keyword evidence="2" id="KW-0472">Membrane</keyword>
<organism evidence="4 5">
    <name type="scientific">Olsenella profusa F0195</name>
    <dbReference type="NCBI Taxonomy" id="1125712"/>
    <lineage>
        <taxon>Bacteria</taxon>
        <taxon>Bacillati</taxon>
        <taxon>Actinomycetota</taxon>
        <taxon>Coriobacteriia</taxon>
        <taxon>Coriobacteriales</taxon>
        <taxon>Atopobiaceae</taxon>
        <taxon>Olsenella</taxon>
    </lineage>
</organism>
<dbReference type="PANTHER" id="PTHR47992">
    <property type="entry name" value="PROTEIN PHOSPHATASE"/>
    <property type="match status" value="1"/>
</dbReference>
<sequence>MRGFPIHREDIEELLGARTAPEPVQSPGHERVVVEDREGSGTKSGSSAALSWGARTDVGLVRDHNEDSFLVQPPVFAVCDGMGGHAAGEVASSIAVETIVSHAPLHADDVLLGAAVEAANASVIDGAALGVGKPGMGCTASCVLIERGRMAIAHVGDSRVYLLHQGTLVRLTHDHSYVEELVDAGEITADEARVHPSRSVITRALGNDPDMYADHFLLDVMHGDRIIVCSDGLSSMIEDSRIEALSCSTATPQAAADALVAAALKAGGSDNVTVVVVDVLDDGTFDRHRLRRRRIAVTAAIVAAALVGALALGIGLFVNSSWYLADNAGTVGIYHGVNGSFLGIPLSQLDETTSVQTKDLPAPVQESLSEGLTVSSESEARDTVENYRDQIDADKSAAAVAANRSTTGTDTSADRPATPESSDGARPGGE</sequence>
<dbReference type="PROSITE" id="PS51746">
    <property type="entry name" value="PPM_2"/>
    <property type="match status" value="1"/>
</dbReference>
<dbReference type="InterPro" id="IPR036457">
    <property type="entry name" value="PPM-type-like_dom_sf"/>
</dbReference>
<evidence type="ECO:0000256" key="1">
    <source>
        <dbReference type="SAM" id="MobiDB-lite"/>
    </source>
</evidence>
<dbReference type="Gene3D" id="3.60.40.10">
    <property type="entry name" value="PPM-type phosphatase domain"/>
    <property type="match status" value="1"/>
</dbReference>
<feature type="compositionally biased region" description="Polar residues" evidence="1">
    <location>
        <begin position="366"/>
        <end position="377"/>
    </location>
</feature>
<dbReference type="EMBL" id="AWEZ01000063">
    <property type="protein sequence ID" value="ERL06677.1"/>
    <property type="molecule type" value="Genomic_DNA"/>
</dbReference>
<protein>
    <submittedName>
        <fullName evidence="4">Phosphoprotein phosphatase</fullName>
    </submittedName>
</protein>
<dbReference type="SUPFAM" id="SSF81606">
    <property type="entry name" value="PP2C-like"/>
    <property type="match status" value="1"/>
</dbReference>
<dbReference type="AlphaFoldDB" id="U2UU80"/>
<dbReference type="Pfam" id="PF13672">
    <property type="entry name" value="PP2C_2"/>
    <property type="match status" value="1"/>
</dbReference>
<keyword evidence="2" id="KW-0812">Transmembrane</keyword>
<dbReference type="InterPro" id="IPR001932">
    <property type="entry name" value="PPM-type_phosphatase-like_dom"/>
</dbReference>
<dbReference type="CDD" id="cd00143">
    <property type="entry name" value="PP2Cc"/>
    <property type="match status" value="1"/>
</dbReference>
<dbReference type="NCBIfam" id="NF033484">
    <property type="entry name" value="Stp1_PP2C_phos"/>
    <property type="match status" value="1"/>
</dbReference>
<feature type="compositionally biased region" description="Basic and acidic residues" evidence="1">
    <location>
        <begin position="28"/>
        <end position="40"/>
    </location>
</feature>
<accession>U2UU80</accession>
<dbReference type="eggNOG" id="COG0631">
    <property type="taxonomic scope" value="Bacteria"/>
</dbReference>
<reference evidence="4 5" key="1">
    <citation type="submission" date="2013-08" db="EMBL/GenBank/DDBJ databases">
        <authorList>
            <person name="Durkin A.S."/>
            <person name="Haft D.R."/>
            <person name="McCorrison J."/>
            <person name="Torralba M."/>
            <person name="Gillis M."/>
            <person name="Haft D.H."/>
            <person name="Methe B."/>
            <person name="Sutton G."/>
            <person name="Nelson K.E."/>
        </authorList>
    </citation>
    <scope>NUCLEOTIDE SEQUENCE [LARGE SCALE GENOMIC DNA]</scope>
    <source>
        <strain evidence="4 5">F0195</strain>
    </source>
</reference>
<dbReference type="OrthoDB" id="9801841at2"/>
<feature type="region of interest" description="Disordered" evidence="1">
    <location>
        <begin position="355"/>
        <end position="430"/>
    </location>
</feature>
<gene>
    <name evidence="4" type="ORF">HMPREF1316_2608</name>
</gene>
<keyword evidence="2" id="KW-1133">Transmembrane helix</keyword>
<dbReference type="InterPro" id="IPR015655">
    <property type="entry name" value="PP2C"/>
</dbReference>
<dbReference type="PATRIC" id="fig|1125712.3.peg.2038"/>
<evidence type="ECO:0000313" key="4">
    <source>
        <dbReference type="EMBL" id="ERL06677.1"/>
    </source>
</evidence>
<comment type="caution">
    <text evidence="4">The sequence shown here is derived from an EMBL/GenBank/DDBJ whole genome shotgun (WGS) entry which is preliminary data.</text>
</comment>
<dbReference type="SMART" id="SM00331">
    <property type="entry name" value="PP2C_SIG"/>
    <property type="match status" value="1"/>
</dbReference>
<dbReference type="GO" id="GO:0004722">
    <property type="term" value="F:protein serine/threonine phosphatase activity"/>
    <property type="evidence" value="ECO:0007669"/>
    <property type="project" value="InterPro"/>
</dbReference>
<feature type="region of interest" description="Disordered" evidence="1">
    <location>
        <begin position="16"/>
        <end position="48"/>
    </location>
</feature>
<feature type="compositionally biased region" description="Basic and acidic residues" evidence="1">
    <location>
        <begin position="378"/>
        <end position="395"/>
    </location>
</feature>
<feature type="transmembrane region" description="Helical" evidence="2">
    <location>
        <begin position="295"/>
        <end position="318"/>
    </location>
</feature>
<keyword evidence="5" id="KW-1185">Reference proteome</keyword>
<dbReference type="Proteomes" id="UP000016638">
    <property type="component" value="Unassembled WGS sequence"/>
</dbReference>
<dbReference type="SMART" id="SM00332">
    <property type="entry name" value="PP2Cc"/>
    <property type="match status" value="1"/>
</dbReference>
<evidence type="ECO:0000259" key="3">
    <source>
        <dbReference type="PROSITE" id="PS51746"/>
    </source>
</evidence>
<proteinExistence type="predicted"/>
<dbReference type="STRING" id="1125712.HMPREF1316_2608"/>